<evidence type="ECO:0008006" key="4">
    <source>
        <dbReference type="Google" id="ProtNLM"/>
    </source>
</evidence>
<dbReference type="PROSITE" id="PS51257">
    <property type="entry name" value="PROKAR_LIPOPROTEIN"/>
    <property type="match status" value="1"/>
</dbReference>
<accession>A0ABQ5MHF5</accession>
<dbReference type="RefSeq" id="WP_281764452.1">
    <property type="nucleotide sequence ID" value="NZ_BRVO01000001.1"/>
</dbReference>
<evidence type="ECO:0000313" key="3">
    <source>
        <dbReference type="Proteomes" id="UP001143543"/>
    </source>
</evidence>
<proteinExistence type="predicted"/>
<name>A0ABQ5MHF5_9FLAO</name>
<keyword evidence="3" id="KW-1185">Reference proteome</keyword>
<evidence type="ECO:0000313" key="2">
    <source>
        <dbReference type="EMBL" id="GLB48823.1"/>
    </source>
</evidence>
<comment type="caution">
    <text evidence="2">The sequence shown here is derived from an EMBL/GenBank/DDBJ whole genome shotgun (WGS) entry which is preliminary data.</text>
</comment>
<sequence>MKKLKFYLVGLLAAASMTSCLLDDEVDPYTQNMDYIVGFDEATSTLSYFADEGVVTYYYPISLKGSKDGGTFDQDITLDLSVDPTSSAQSGVEYSFAANQVVLEAGSDYVLLPVDIHTGAFNSEMPTELVINISTNTEDTVVAAAYSSLTITFVGCISTIQEGEYLITFGSSSSQYVGQSYYDDVTMVDVNTFMTTETPPFMPGANYQPSFSTWGFEFTDVCGDLTVPTQNLFDYYSNEVYGVTTTDDNLTAQQGAVIDEDTFIIFMAVSASAGPYYSYLTFEYAD</sequence>
<evidence type="ECO:0000256" key="1">
    <source>
        <dbReference type="SAM" id="SignalP"/>
    </source>
</evidence>
<keyword evidence="1" id="KW-0732">Signal</keyword>
<reference evidence="2" key="1">
    <citation type="submission" date="2022-07" db="EMBL/GenBank/DDBJ databases">
        <title>Taxonomy of Novel Oxalotrophic and Methylotrophic Bacteria.</title>
        <authorList>
            <person name="Sahin N."/>
            <person name="Tani A."/>
        </authorList>
    </citation>
    <scope>NUCLEOTIDE SEQUENCE</scope>
    <source>
        <strain evidence="2">Y10</strain>
    </source>
</reference>
<feature type="signal peptide" evidence="1">
    <location>
        <begin position="1"/>
        <end position="22"/>
    </location>
</feature>
<dbReference type="Proteomes" id="UP001143543">
    <property type="component" value="Unassembled WGS sequence"/>
</dbReference>
<protein>
    <recommendedName>
        <fullName evidence="4">DUF1735 domain-containing protein</fullName>
    </recommendedName>
</protein>
<organism evidence="2 3">
    <name type="scientific">Neptunitalea lumnitzerae</name>
    <dbReference type="NCBI Taxonomy" id="2965509"/>
    <lineage>
        <taxon>Bacteria</taxon>
        <taxon>Pseudomonadati</taxon>
        <taxon>Bacteroidota</taxon>
        <taxon>Flavobacteriia</taxon>
        <taxon>Flavobacteriales</taxon>
        <taxon>Flavobacteriaceae</taxon>
        <taxon>Neptunitalea</taxon>
    </lineage>
</organism>
<feature type="chain" id="PRO_5045913428" description="DUF1735 domain-containing protein" evidence="1">
    <location>
        <begin position="23"/>
        <end position="286"/>
    </location>
</feature>
<dbReference type="EMBL" id="BRVO01000001">
    <property type="protein sequence ID" value="GLB48823.1"/>
    <property type="molecule type" value="Genomic_DNA"/>
</dbReference>
<gene>
    <name evidence="2" type="ORF">Y10_11910</name>
</gene>